<feature type="transmembrane region" description="Helical" evidence="2">
    <location>
        <begin position="12"/>
        <end position="35"/>
    </location>
</feature>
<keyword evidence="2" id="KW-0472">Membrane</keyword>
<feature type="transmembrane region" description="Helical" evidence="2">
    <location>
        <begin position="78"/>
        <end position="99"/>
    </location>
</feature>
<reference evidence="3 4" key="2">
    <citation type="journal article" date="2016" name="Sci. Rep.">
        <title>The genome of Rhizobiales bacteria in predatory ants reveals urease gene functions but no genes for nitrogen fixation.</title>
        <authorList>
            <person name="Neuvonen M.M."/>
            <person name="Tamarit D."/>
            <person name="Naslund K."/>
            <person name="Liebig J."/>
            <person name="Feldhaar H."/>
            <person name="Moran N.A."/>
            <person name="Guy L."/>
            <person name="Andersson S.G."/>
        </authorList>
    </citation>
    <scope>NUCLEOTIDE SEQUENCE [LARGE SCALE GENOMIC DNA]</scope>
    <source>
        <strain evidence="3 4">Hsal</strain>
    </source>
</reference>
<proteinExistence type="predicted"/>
<dbReference type="Pfam" id="PF03334">
    <property type="entry name" value="PhaG_MnhG_YufB"/>
    <property type="match status" value="1"/>
</dbReference>
<feature type="transmembrane region" description="Helical" evidence="2">
    <location>
        <begin position="47"/>
        <end position="66"/>
    </location>
</feature>
<dbReference type="AlphaFoldDB" id="A0A1U9JSD6"/>
<sequence>MNTQLPELPLWLSILVTAFLLWGAGLSLLGCVGLLRFTDFYERIHMPTLCTTWGIGGVIVASLLLSTFYEDHTVWNELLITVFMILTTPATLMMIAFAASQRDNTNDWSEMPRKFPIRQPEAPWTEEEEVQEKKRKKKRS</sequence>
<gene>
    <name evidence="3" type="primary">phaG</name>
    <name evidence="3" type="ORF">BHV28_00550</name>
</gene>
<feature type="region of interest" description="Disordered" evidence="1">
    <location>
        <begin position="103"/>
        <end position="140"/>
    </location>
</feature>
<keyword evidence="2" id="KW-1133">Transmembrane helix</keyword>
<dbReference type="KEGG" id="thd:BHV28_00550"/>
<organism evidence="3 4">
    <name type="scientific">Candidatus Tokpelaia hoelldobleri</name>
    <dbReference type="NCBI Taxonomy" id="1902579"/>
    <lineage>
        <taxon>Bacteria</taxon>
        <taxon>Pseudomonadati</taxon>
        <taxon>Pseudomonadota</taxon>
        <taxon>Alphaproteobacteria</taxon>
        <taxon>Hyphomicrobiales</taxon>
        <taxon>Candidatus Tokpelaia</taxon>
    </lineage>
</organism>
<keyword evidence="4" id="KW-1185">Reference proteome</keyword>
<evidence type="ECO:0000256" key="1">
    <source>
        <dbReference type="SAM" id="MobiDB-lite"/>
    </source>
</evidence>
<dbReference type="PANTHER" id="PTHR34703:SF1">
    <property type="entry name" value="ANTIPORTER SUBUNIT MNHG2-RELATED"/>
    <property type="match status" value="1"/>
</dbReference>
<dbReference type="PANTHER" id="PTHR34703">
    <property type="entry name" value="ANTIPORTER SUBUNIT MNHG2-RELATED"/>
    <property type="match status" value="1"/>
</dbReference>
<protein>
    <submittedName>
        <fullName evidence="3">Monovalent cation/H+ antiporter subunit G</fullName>
    </submittedName>
</protein>
<accession>A0A1U9JSD6</accession>
<dbReference type="NCBIfam" id="TIGR01300">
    <property type="entry name" value="CPA3_mnhG_phaG"/>
    <property type="match status" value="1"/>
</dbReference>
<evidence type="ECO:0000313" key="4">
    <source>
        <dbReference type="Proteomes" id="UP000188912"/>
    </source>
</evidence>
<dbReference type="GO" id="GO:0015385">
    <property type="term" value="F:sodium:proton antiporter activity"/>
    <property type="evidence" value="ECO:0007669"/>
    <property type="project" value="TreeGrafter"/>
</dbReference>
<reference evidence="3 4" key="1">
    <citation type="journal article" date="2010" name="Science">
        <title>Genomic comparison of the ants Camponotus floridanus and Harpegnathos saltator.</title>
        <authorList>
            <person name="Bonasio R."/>
            <person name="Zhang G."/>
            <person name="Ye C."/>
            <person name="Mutti N.S."/>
            <person name="Fang X."/>
            <person name="Qin N."/>
            <person name="Donahue G."/>
            <person name="Yang P."/>
            <person name="Li Q."/>
            <person name="Li C."/>
            <person name="Zhang P."/>
            <person name="Huang Z."/>
            <person name="Berger S.L."/>
            <person name="Reinberg D."/>
            <person name="Wang J."/>
            <person name="Liebig J."/>
        </authorList>
    </citation>
    <scope>NUCLEOTIDE SEQUENCE [LARGE SCALE GENOMIC DNA]</scope>
    <source>
        <strain evidence="3 4">Hsal</strain>
    </source>
</reference>
<dbReference type="EMBL" id="CP017315">
    <property type="protein sequence ID" value="AQS40781.1"/>
    <property type="molecule type" value="Genomic_DNA"/>
</dbReference>
<evidence type="ECO:0000313" key="3">
    <source>
        <dbReference type="EMBL" id="AQS40781.1"/>
    </source>
</evidence>
<dbReference type="STRING" id="1902579.BHV28_00550"/>
<dbReference type="Proteomes" id="UP000188912">
    <property type="component" value="Chromosome"/>
</dbReference>
<keyword evidence="2" id="KW-0812">Transmembrane</keyword>
<dbReference type="InterPro" id="IPR005133">
    <property type="entry name" value="PhaG_MnhG_YufB"/>
</dbReference>
<evidence type="ECO:0000256" key="2">
    <source>
        <dbReference type="SAM" id="Phobius"/>
    </source>
</evidence>
<name>A0A1U9JSD6_9HYPH</name>